<gene>
    <name evidence="1" type="ORF">CHS0354_028014</name>
</gene>
<reference evidence="1" key="3">
    <citation type="submission" date="2023-05" db="EMBL/GenBank/DDBJ databases">
        <authorList>
            <person name="Smith C.H."/>
        </authorList>
    </citation>
    <scope>NUCLEOTIDE SEQUENCE</scope>
    <source>
        <strain evidence="1">CHS0354</strain>
        <tissue evidence="1">Mantle</tissue>
    </source>
</reference>
<proteinExistence type="predicted"/>
<name>A0AAE0RM80_9BIVA</name>
<comment type="caution">
    <text evidence="1">The sequence shown here is derived from an EMBL/GenBank/DDBJ whole genome shotgun (WGS) entry which is preliminary data.</text>
</comment>
<evidence type="ECO:0000313" key="2">
    <source>
        <dbReference type="Proteomes" id="UP001195483"/>
    </source>
</evidence>
<organism evidence="1 2">
    <name type="scientific">Potamilus streckersoni</name>
    <dbReference type="NCBI Taxonomy" id="2493646"/>
    <lineage>
        <taxon>Eukaryota</taxon>
        <taxon>Metazoa</taxon>
        <taxon>Spiralia</taxon>
        <taxon>Lophotrochozoa</taxon>
        <taxon>Mollusca</taxon>
        <taxon>Bivalvia</taxon>
        <taxon>Autobranchia</taxon>
        <taxon>Heteroconchia</taxon>
        <taxon>Palaeoheterodonta</taxon>
        <taxon>Unionida</taxon>
        <taxon>Unionoidea</taxon>
        <taxon>Unionidae</taxon>
        <taxon>Ambleminae</taxon>
        <taxon>Lampsilini</taxon>
        <taxon>Potamilus</taxon>
    </lineage>
</organism>
<protein>
    <submittedName>
        <fullName evidence="1">Uncharacterized protein</fullName>
    </submittedName>
</protein>
<accession>A0AAE0RM80</accession>
<keyword evidence="2" id="KW-1185">Reference proteome</keyword>
<reference evidence="1" key="1">
    <citation type="journal article" date="2021" name="Genome Biol. Evol.">
        <title>A High-Quality Reference Genome for a Parasitic Bivalve with Doubly Uniparental Inheritance (Bivalvia: Unionida).</title>
        <authorList>
            <person name="Smith C.H."/>
        </authorList>
    </citation>
    <scope>NUCLEOTIDE SEQUENCE</scope>
    <source>
        <strain evidence="1">CHS0354</strain>
    </source>
</reference>
<dbReference type="AlphaFoldDB" id="A0AAE0RM80"/>
<evidence type="ECO:0000313" key="1">
    <source>
        <dbReference type="EMBL" id="KAK3576116.1"/>
    </source>
</evidence>
<dbReference type="EMBL" id="JAEAOA010001691">
    <property type="protein sequence ID" value="KAK3576116.1"/>
    <property type="molecule type" value="Genomic_DNA"/>
</dbReference>
<dbReference type="Proteomes" id="UP001195483">
    <property type="component" value="Unassembled WGS sequence"/>
</dbReference>
<reference evidence="1" key="2">
    <citation type="journal article" date="2021" name="Genome Biol. Evol.">
        <title>Developing a high-quality reference genome for a parasitic bivalve with doubly uniparental inheritance (Bivalvia: Unionida).</title>
        <authorList>
            <person name="Smith C.H."/>
        </authorList>
    </citation>
    <scope>NUCLEOTIDE SEQUENCE</scope>
    <source>
        <strain evidence="1">CHS0354</strain>
        <tissue evidence="1">Mantle</tissue>
    </source>
</reference>
<sequence>MLLDGGSGPSELWDEAYGFLAQMYEIGVLDHLDLMRYGSNYRYEKNIVFWTSRSKKKEVLWKHIGVLAKDINDRQKILERIIMRAENSHIYNIADKISTVTTITLRRGKTLTDGAVQLINERLLYMKGAQRLLFTQCIFKPMHNLCLVPIMPRTIAKYTRSLKFHGVSYFSALASTYFKASGRAEAVRFVQLFSPEASMALCTSDLVMFIHS</sequence>